<dbReference type="GO" id="GO:0046872">
    <property type="term" value="F:metal ion binding"/>
    <property type="evidence" value="ECO:0007669"/>
    <property type="project" value="UniProtKB-KW"/>
</dbReference>
<evidence type="ECO:0000256" key="5">
    <source>
        <dbReference type="ARBA" id="ARBA00023136"/>
    </source>
</evidence>
<evidence type="ECO:0000256" key="1">
    <source>
        <dbReference type="ARBA" id="ARBA00004141"/>
    </source>
</evidence>
<feature type="transmembrane region" description="Helical" evidence="9">
    <location>
        <begin position="346"/>
        <end position="370"/>
    </location>
</feature>
<dbReference type="PRINTS" id="PR00176">
    <property type="entry name" value="NANEUSMPORT"/>
</dbReference>
<feature type="transmembrane region" description="Helical" evidence="9">
    <location>
        <begin position="264"/>
        <end position="290"/>
    </location>
</feature>
<keyword evidence="11" id="KW-1185">Reference proteome</keyword>
<feature type="binding site" evidence="6">
    <location>
        <position position="421"/>
    </location>
    <ligand>
        <name>Na(+)</name>
        <dbReference type="ChEBI" id="CHEBI:29101"/>
        <label>1</label>
    </ligand>
</feature>
<keyword evidence="2" id="KW-0813">Transport</keyword>
<dbReference type="GO" id="GO:0005283">
    <property type="term" value="F:amino acid:sodium symporter activity"/>
    <property type="evidence" value="ECO:0007669"/>
    <property type="project" value="TreeGrafter"/>
</dbReference>
<feature type="transmembrane region" description="Helical" evidence="9">
    <location>
        <begin position="140"/>
        <end position="167"/>
    </location>
</feature>
<dbReference type="Ensembl" id="ENSOCUT00000058570.1">
    <property type="protein sequence ID" value="ENSOCUP00000049981.1"/>
    <property type="gene ID" value="ENSOCUG00000006404.3"/>
</dbReference>
<evidence type="ECO:0000256" key="8">
    <source>
        <dbReference type="SAM" id="MobiDB-lite"/>
    </source>
</evidence>
<evidence type="ECO:0000313" key="10">
    <source>
        <dbReference type="Ensembl" id="ENSOCUP00000049981.1"/>
    </source>
</evidence>
<dbReference type="PROSITE" id="PS00754">
    <property type="entry name" value="NA_NEUROTRAN_SYMP_2"/>
    <property type="match status" value="1"/>
</dbReference>
<evidence type="ECO:0000256" key="9">
    <source>
        <dbReference type="SAM" id="Phobius"/>
    </source>
</evidence>
<feature type="disulfide bond" evidence="7">
    <location>
        <begin position="179"/>
        <end position="188"/>
    </location>
</feature>
<protein>
    <submittedName>
        <fullName evidence="10">Solute carrier family 6 member 7</fullName>
    </submittedName>
</protein>
<feature type="transmembrane region" description="Helical" evidence="9">
    <location>
        <begin position="447"/>
        <end position="472"/>
    </location>
</feature>
<name>A0A5F9DW48_RABIT</name>
<accession>A0A5F9DW48</accession>
<dbReference type="InterPro" id="IPR037272">
    <property type="entry name" value="SNS_sf"/>
</dbReference>
<keyword evidence="4 9" id="KW-1133">Transmembrane helix</keyword>
<feature type="region of interest" description="Disordered" evidence="8">
    <location>
        <begin position="1"/>
        <end position="58"/>
    </location>
</feature>
<dbReference type="GeneTree" id="ENSGT00940000160823"/>
<feature type="transmembrane region" description="Helical" evidence="9">
    <location>
        <begin position="405"/>
        <end position="426"/>
    </location>
</feature>
<dbReference type="EMBL" id="AAGW02027436">
    <property type="status" value="NOT_ANNOTATED_CDS"/>
    <property type="molecule type" value="Genomic_DNA"/>
</dbReference>
<organism evidence="10 11">
    <name type="scientific">Oryctolagus cuniculus</name>
    <name type="common">Rabbit</name>
    <dbReference type="NCBI Taxonomy" id="9986"/>
    <lineage>
        <taxon>Eukaryota</taxon>
        <taxon>Metazoa</taxon>
        <taxon>Chordata</taxon>
        <taxon>Craniata</taxon>
        <taxon>Vertebrata</taxon>
        <taxon>Euteleostomi</taxon>
        <taxon>Mammalia</taxon>
        <taxon>Eutheria</taxon>
        <taxon>Euarchontoglires</taxon>
        <taxon>Glires</taxon>
        <taxon>Lagomorpha</taxon>
        <taxon>Leporidae</taxon>
        <taxon>Oryctolagus</taxon>
    </lineage>
</organism>
<feature type="transmembrane region" description="Helical" evidence="9">
    <location>
        <begin position="310"/>
        <end position="334"/>
    </location>
</feature>
<feature type="binding site" evidence="6">
    <location>
        <position position="352"/>
    </location>
    <ligand>
        <name>Na(+)</name>
        <dbReference type="ChEBI" id="CHEBI:29101"/>
        <label>2</label>
    </ligand>
</feature>
<feature type="binding site" evidence="6">
    <location>
        <position position="420"/>
    </location>
    <ligand>
        <name>Na(+)</name>
        <dbReference type="ChEBI" id="CHEBI:29101"/>
        <label>1</label>
    </ligand>
</feature>
<dbReference type="PANTHER" id="PTHR11616">
    <property type="entry name" value="SODIUM/CHLORIDE DEPENDENT TRANSPORTER"/>
    <property type="match status" value="1"/>
</dbReference>
<proteinExistence type="predicted"/>
<feature type="transmembrane region" description="Helical" evidence="9">
    <location>
        <begin position="561"/>
        <end position="581"/>
    </location>
</feature>
<keyword evidence="6" id="KW-0915">Sodium</keyword>
<dbReference type="Proteomes" id="UP000001811">
    <property type="component" value="Chromosome 3"/>
</dbReference>
<evidence type="ECO:0000256" key="3">
    <source>
        <dbReference type="ARBA" id="ARBA00022692"/>
    </source>
</evidence>
<evidence type="ECO:0000313" key="11">
    <source>
        <dbReference type="Proteomes" id="UP000001811"/>
    </source>
</evidence>
<evidence type="ECO:0000256" key="2">
    <source>
        <dbReference type="ARBA" id="ARBA00022448"/>
    </source>
</evidence>
<keyword evidence="6" id="KW-0479">Metal-binding</keyword>
<keyword evidence="5 9" id="KW-0472">Membrane</keyword>
<evidence type="ECO:0000256" key="7">
    <source>
        <dbReference type="PIRSR" id="PIRSR600175-2"/>
    </source>
</evidence>
<reference evidence="10" key="3">
    <citation type="submission" date="2025-09" db="UniProtKB">
        <authorList>
            <consortium name="Ensembl"/>
        </authorList>
    </citation>
    <scope>IDENTIFICATION</scope>
    <source>
        <strain evidence="10">Thorbecke</strain>
    </source>
</reference>
<dbReference type="SUPFAM" id="SSF161070">
    <property type="entry name" value="SNF-like"/>
    <property type="match status" value="1"/>
</dbReference>
<feature type="compositionally biased region" description="Low complexity" evidence="8">
    <location>
        <begin position="38"/>
        <end position="58"/>
    </location>
</feature>
<dbReference type="PANTHER" id="PTHR11616:SF231">
    <property type="entry name" value="SODIUM-DEPENDENT PROLINE TRANSPORTER"/>
    <property type="match status" value="1"/>
</dbReference>
<feature type="binding site" evidence="6">
    <location>
        <position position="320"/>
    </location>
    <ligand>
        <name>Na(+)</name>
        <dbReference type="ChEBI" id="CHEBI:29101"/>
        <label>2</label>
    </ligand>
</feature>
<evidence type="ECO:0000256" key="6">
    <source>
        <dbReference type="PIRSR" id="PIRSR600175-1"/>
    </source>
</evidence>
<reference evidence="10 11" key="1">
    <citation type="journal article" date="2011" name="Nature">
        <title>A high-resolution map of human evolutionary constraint using 29 mammals.</title>
        <authorList>
            <person name="Lindblad-Toh K."/>
            <person name="Garber M."/>
            <person name="Zuk O."/>
            <person name="Lin M.F."/>
            <person name="Parker B.J."/>
            <person name="Washietl S."/>
            <person name="Kheradpour P."/>
            <person name="Ernst J."/>
            <person name="Jordan G."/>
            <person name="Mauceli E."/>
            <person name="Ward L.D."/>
            <person name="Lowe C.B."/>
            <person name="Holloway A.K."/>
            <person name="Clamp M."/>
            <person name="Gnerre S."/>
            <person name="Alfoldi J."/>
            <person name="Beal K."/>
            <person name="Chang J."/>
            <person name="Clawson H."/>
            <person name="Cuff J."/>
            <person name="Di Palma F."/>
            <person name="Fitzgerald S."/>
            <person name="Flicek P."/>
            <person name="Guttman M."/>
            <person name="Hubisz M.J."/>
            <person name="Jaffe D.B."/>
            <person name="Jungreis I."/>
            <person name="Kent W.J."/>
            <person name="Kostka D."/>
            <person name="Lara M."/>
            <person name="Martins A.L."/>
            <person name="Massingham T."/>
            <person name="Moltke I."/>
            <person name="Raney B.J."/>
            <person name="Rasmussen M.D."/>
            <person name="Robinson J."/>
            <person name="Stark A."/>
            <person name="Vilella A.J."/>
            <person name="Wen J."/>
            <person name="Xie X."/>
            <person name="Zody M.C."/>
            <person name="Baldwin J."/>
            <person name="Bloom T."/>
            <person name="Chin C.W."/>
            <person name="Heiman D."/>
            <person name="Nicol R."/>
            <person name="Nusbaum C."/>
            <person name="Young S."/>
            <person name="Wilkinson J."/>
            <person name="Worley K.C."/>
            <person name="Kovar C.L."/>
            <person name="Muzny D.M."/>
            <person name="Gibbs R.A."/>
            <person name="Cree A."/>
            <person name="Dihn H.H."/>
            <person name="Fowler G."/>
            <person name="Jhangiani S."/>
            <person name="Joshi V."/>
            <person name="Lee S."/>
            <person name="Lewis L.R."/>
            <person name="Nazareth L.V."/>
            <person name="Okwuonu G."/>
            <person name="Santibanez J."/>
            <person name="Warren W.C."/>
            <person name="Mardis E.R."/>
            <person name="Weinstock G.M."/>
            <person name="Wilson R.K."/>
            <person name="Delehaunty K."/>
            <person name="Dooling D."/>
            <person name="Fronik C."/>
            <person name="Fulton L."/>
            <person name="Fulton B."/>
            <person name="Graves T."/>
            <person name="Minx P."/>
            <person name="Sodergren E."/>
            <person name="Birney E."/>
            <person name="Margulies E.H."/>
            <person name="Herrero J."/>
            <person name="Green E.D."/>
            <person name="Haussler D."/>
            <person name="Siepel A."/>
            <person name="Goldman N."/>
            <person name="Pollard K.S."/>
            <person name="Pedersen J.S."/>
            <person name="Lander E.S."/>
            <person name="Kellis M."/>
        </authorList>
    </citation>
    <scope>NUCLEOTIDE SEQUENCE [LARGE SCALE GENOMIC DNA]</scope>
    <source>
        <strain evidence="10 11">Thorbecke inbred</strain>
    </source>
</reference>
<comment type="subcellular location">
    <subcellularLocation>
        <location evidence="1">Membrane</location>
        <topology evidence="1">Multi-pass membrane protein</topology>
    </subcellularLocation>
</comment>
<keyword evidence="3 9" id="KW-0812">Transmembrane</keyword>
<feature type="transmembrane region" description="Helical" evidence="9">
    <location>
        <begin position="98"/>
        <end position="119"/>
    </location>
</feature>
<feature type="transmembrane region" description="Helical" evidence="9">
    <location>
        <begin position="478"/>
        <end position="499"/>
    </location>
</feature>
<dbReference type="GO" id="GO:0005886">
    <property type="term" value="C:plasma membrane"/>
    <property type="evidence" value="ECO:0007669"/>
    <property type="project" value="TreeGrafter"/>
</dbReference>
<dbReference type="InterPro" id="IPR000175">
    <property type="entry name" value="Na/ntran_symport"/>
</dbReference>
<feature type="transmembrane region" description="Helical" evidence="9">
    <location>
        <begin position="235"/>
        <end position="255"/>
    </location>
</feature>
<dbReference type="AlphaFoldDB" id="A0A5F9DW48"/>
<reference evidence="10" key="2">
    <citation type="submission" date="2025-08" db="UniProtKB">
        <authorList>
            <consortium name="Ensembl"/>
        </authorList>
    </citation>
    <scope>IDENTIFICATION</scope>
    <source>
        <strain evidence="10">Thorbecke</strain>
    </source>
</reference>
<dbReference type="Bgee" id="ENSOCUG00000006404">
    <property type="expression patterns" value="Expressed in brain and 8 other cell types or tissues"/>
</dbReference>
<feature type="binding site" evidence="6">
    <location>
        <position position="417"/>
    </location>
    <ligand>
        <name>Na(+)</name>
        <dbReference type="ChEBI" id="CHEBI:29101"/>
        <label>1</label>
    </ligand>
</feature>
<dbReference type="PROSITE" id="PS50267">
    <property type="entry name" value="NA_NEUROTRAN_SYMP_3"/>
    <property type="match status" value="1"/>
</dbReference>
<dbReference type="Pfam" id="PF00209">
    <property type="entry name" value="SNF"/>
    <property type="match status" value="1"/>
</dbReference>
<dbReference type="GO" id="GO:0089718">
    <property type="term" value="P:amino acid import across plasma membrane"/>
    <property type="evidence" value="ECO:0007669"/>
    <property type="project" value="TreeGrafter"/>
</dbReference>
<feature type="transmembrane region" description="Helical" evidence="9">
    <location>
        <begin position="519"/>
        <end position="541"/>
    </location>
</feature>
<evidence type="ECO:0000256" key="4">
    <source>
        <dbReference type="ARBA" id="ARBA00022989"/>
    </source>
</evidence>
<gene>
    <name evidence="10" type="primary">SLC6A7</name>
</gene>
<sequence length="634" mass="69297">MQPGTPPQPRRCAERGRAFAVPGPRPTPAVARRHCLRPPSSSRCAGAAGAKAQQQPVAGLSLPGSLSALRGSRAGEPQRPALQNEEAPGSSPPQGAFLVPYFLMLAICGIPLFFLELALGQFSSLGPLAVWKISPLFKGAGAAMLLIVGLVAIYYNMIIAYVLFYLFASLTSNLPWEHCGNWWNTDLCHEHRGAQDRNGALPLNLTSTVSPSEEYWSRYVLHIQGSQGIGSPGQIRWNLCLCLLLAWVIVFLCILKGVKSSGKVVYFTATFPYLILLMLLVRGVTLPGAWKGIRFYLTPQFHHLLSSKVWIEAALQIFYSLGVGFGGLLTFASYNTFHQNIYRDTFIVTLGNAVTSILAGFAIFSVLGYMSQELGVPVDQVAKAGPGLAFVVYPQAMTMLPLSPFWSFLFFFMLLTLGLDSQFAFLETIVTAVTDEFPYYLRPKKAVFSGLICVAMYLMGLILTTDGGMYWLVLLDDYSASFGLMVVVITTCLAVTRVYGIQRFSRDIHMMLGFKPGLYFRACWLLLSPATLLALLVYSIVKYQPSEYGSYRFPAWAELLGILMGLLSCLMIPAGMLVAVLREEGSLWEVSPPLPSPHCLGSGPRPPLPTGVTLAMEPTVSETQGVVIICRHGA</sequence>
<keyword evidence="7" id="KW-1015">Disulfide bond</keyword>
<feature type="region of interest" description="Disordered" evidence="8">
    <location>
        <begin position="71"/>
        <end position="92"/>
    </location>
</feature>